<dbReference type="SUPFAM" id="SSF47473">
    <property type="entry name" value="EF-hand"/>
    <property type="match status" value="1"/>
</dbReference>
<dbReference type="GO" id="GO:0005922">
    <property type="term" value="C:connexin complex"/>
    <property type="evidence" value="ECO:0007669"/>
    <property type="project" value="InterPro"/>
</dbReference>
<dbReference type="PROSITE" id="PS00018">
    <property type="entry name" value="EF_HAND_1"/>
    <property type="match status" value="2"/>
</dbReference>
<keyword evidence="9" id="KW-0256">Endoplasmic reticulum</keyword>
<dbReference type="GO" id="GO:0007267">
    <property type="term" value="P:cell-cell signaling"/>
    <property type="evidence" value="ECO:0007669"/>
    <property type="project" value="TreeGrafter"/>
</dbReference>
<evidence type="ECO:0000256" key="12">
    <source>
        <dbReference type="ARBA" id="ARBA00022949"/>
    </source>
</evidence>
<evidence type="ECO:0000256" key="7">
    <source>
        <dbReference type="ARBA" id="ARBA00022723"/>
    </source>
</evidence>
<dbReference type="Gene3D" id="1.20.1440.80">
    <property type="entry name" value="Gap junction channel protein cysteine-rich domain"/>
    <property type="match status" value="1"/>
</dbReference>
<dbReference type="Pfam" id="PF00029">
    <property type="entry name" value="Connexin"/>
    <property type="match status" value="1"/>
</dbReference>
<keyword evidence="11 17" id="KW-0303">Gap junction</keyword>
<name>A0A7J5XB46_DISMA</name>
<keyword evidence="6 17" id="KW-0812">Transmembrane</keyword>
<keyword evidence="14 18" id="KW-0472">Membrane</keyword>
<evidence type="ECO:0000256" key="11">
    <source>
        <dbReference type="ARBA" id="ARBA00022868"/>
    </source>
</evidence>
<keyword evidence="4" id="KW-1003">Cell membrane</keyword>
<dbReference type="PROSITE" id="PS00408">
    <property type="entry name" value="CONNEXINS_2"/>
    <property type="match status" value="1"/>
</dbReference>
<keyword evidence="10" id="KW-0106">Calcium</keyword>
<dbReference type="InterPro" id="IPR038359">
    <property type="entry name" value="Connexin_N_sf"/>
</dbReference>
<organism evidence="20 21">
    <name type="scientific">Dissostichus mawsoni</name>
    <name type="common">Antarctic cod</name>
    <dbReference type="NCBI Taxonomy" id="36200"/>
    <lineage>
        <taxon>Eukaryota</taxon>
        <taxon>Metazoa</taxon>
        <taxon>Chordata</taxon>
        <taxon>Craniata</taxon>
        <taxon>Vertebrata</taxon>
        <taxon>Euteleostomi</taxon>
        <taxon>Actinopterygii</taxon>
        <taxon>Neopterygii</taxon>
        <taxon>Teleostei</taxon>
        <taxon>Neoteleostei</taxon>
        <taxon>Acanthomorphata</taxon>
        <taxon>Eupercaria</taxon>
        <taxon>Perciformes</taxon>
        <taxon>Notothenioidei</taxon>
        <taxon>Nototheniidae</taxon>
        <taxon>Dissostichus</taxon>
    </lineage>
</organism>
<dbReference type="PANTHER" id="PTHR11984:SF118">
    <property type="entry name" value="GAP JUNCTION PROTEIN"/>
    <property type="match status" value="1"/>
</dbReference>
<dbReference type="PROSITE" id="PS50222">
    <property type="entry name" value="EF_HAND_2"/>
    <property type="match status" value="2"/>
</dbReference>
<comment type="subcellular location">
    <subcellularLocation>
        <location evidence="2">Cell junction</location>
        <location evidence="2">Gap junction</location>
    </subcellularLocation>
    <subcellularLocation>
        <location evidence="3 17">Cell membrane</location>
        <topology evidence="3 17">Multi-pass membrane protein</topology>
    </subcellularLocation>
    <subcellularLocation>
        <location evidence="16">Cytoplasmic vesicle</location>
        <location evidence="16">COPII-coated vesicle membrane</location>
        <topology evidence="16">Peripheral membrane protein</topology>
    </subcellularLocation>
    <subcellularLocation>
        <location evidence="1">Endoplasmic reticulum</location>
    </subcellularLocation>
</comment>
<evidence type="ECO:0000313" key="20">
    <source>
        <dbReference type="EMBL" id="KAF3833638.1"/>
    </source>
</evidence>
<dbReference type="InterPro" id="IPR019570">
    <property type="entry name" value="Connexin_CCC"/>
</dbReference>
<comment type="subunit">
    <text evidence="17">A connexon is composed of a hexamer of connexins.</text>
</comment>
<dbReference type="PRINTS" id="PR00206">
    <property type="entry name" value="CONNEXIN"/>
</dbReference>
<dbReference type="InterPro" id="IPR018247">
    <property type="entry name" value="EF_Hand_1_Ca_BS"/>
</dbReference>
<dbReference type="SMART" id="SM00054">
    <property type="entry name" value="EFh"/>
    <property type="match status" value="2"/>
</dbReference>
<evidence type="ECO:0000256" key="3">
    <source>
        <dbReference type="ARBA" id="ARBA00004651"/>
    </source>
</evidence>
<dbReference type="Pfam" id="PF13405">
    <property type="entry name" value="EF-hand_6"/>
    <property type="match status" value="1"/>
</dbReference>
<evidence type="ECO:0000256" key="5">
    <source>
        <dbReference type="ARBA" id="ARBA00022490"/>
    </source>
</evidence>
<feature type="domain" description="EF-hand" evidence="19">
    <location>
        <begin position="517"/>
        <end position="552"/>
    </location>
</feature>
<feature type="transmembrane region" description="Helical" evidence="18">
    <location>
        <begin position="282"/>
        <end position="307"/>
    </location>
</feature>
<dbReference type="InterPro" id="IPR013092">
    <property type="entry name" value="Connexin_N"/>
</dbReference>
<evidence type="ECO:0000256" key="9">
    <source>
        <dbReference type="ARBA" id="ARBA00022824"/>
    </source>
</evidence>
<feature type="domain" description="EF-hand" evidence="19">
    <location>
        <begin position="584"/>
        <end position="619"/>
    </location>
</feature>
<evidence type="ECO:0000256" key="17">
    <source>
        <dbReference type="RuleBase" id="RU000630"/>
    </source>
</evidence>
<keyword evidence="13 18" id="KW-1133">Transmembrane helix</keyword>
<dbReference type="InterPro" id="IPR002048">
    <property type="entry name" value="EF_hand_dom"/>
</dbReference>
<dbReference type="AlphaFoldDB" id="A0A7J5XB46"/>
<evidence type="ECO:0000256" key="1">
    <source>
        <dbReference type="ARBA" id="ARBA00004240"/>
    </source>
</evidence>
<keyword evidence="12" id="KW-0965">Cell junction</keyword>
<dbReference type="PANTHER" id="PTHR11984">
    <property type="entry name" value="CONNEXIN"/>
    <property type="match status" value="1"/>
</dbReference>
<feature type="transmembrane region" description="Helical" evidence="18">
    <location>
        <begin position="175"/>
        <end position="195"/>
    </location>
</feature>
<keyword evidence="8" id="KW-0677">Repeat</keyword>
<evidence type="ECO:0000259" key="19">
    <source>
        <dbReference type="PROSITE" id="PS50222"/>
    </source>
</evidence>
<comment type="function">
    <text evidence="17">One gap junction consists of a cluster of closely packed pairs of transmembrane channels, the connexons, through which materials of low MW diffuse from one cell to a neighboring cell.</text>
</comment>
<dbReference type="OrthoDB" id="10248537at2759"/>
<dbReference type="GO" id="GO:0005509">
    <property type="term" value="F:calcium ion binding"/>
    <property type="evidence" value="ECO:0007669"/>
    <property type="project" value="InterPro"/>
</dbReference>
<evidence type="ECO:0000256" key="6">
    <source>
        <dbReference type="ARBA" id="ARBA00022692"/>
    </source>
</evidence>
<dbReference type="Pfam" id="PF13202">
    <property type="entry name" value="EF-hand_5"/>
    <property type="match status" value="1"/>
</dbReference>
<sequence>MFSSCKHLCDGEKPSDDADCLQITGGEISISCEKKLYFPRTGILRSQCNGQRETGQERKKMVTSSRGHADIIHSGGGDTALSQHTVRGGSSMSPALTHRGMTQAGAMTVTVMGQVSGKRDEWWWRTIKKFILPALLRSFFISLSLLHPLLHLEGSSHELVCVGGPHQRGQQILHVFGRVWLSVVFVFRVMVYVVAAQRVWGDENKDFVCNTAQPGCTNVCYDHLFPISHIRLWALQLIFVTCPSLMVVGHVEYREKKDMQYTHSHKGTHLYANPGKKRGGLWWTYVVSLIFKAGFDTGFLYILYYIYEGYDMPRLSKCSLKPCPNTVDCYISRPTEKKIFTIFMVVSSALCILMCICEIIYLICKRVQKMLKKKYEANMRMFVENHKLTPLAKPRSEFMSRSSIRVDPTASVQNLTNMKSEEETAIQEEATHHPVLHTGGPAVLTGDTPQPHMEGPHMEGPHMEGPHMEGPHVNQQLLMVAMVPQLKEGSMDRDKGVPPPGIMGVTVDNRKEDIMDSMLLQAFQWFHTVDTDRSGYINLKELKQALVNSNWSAFNDETCLMMINMFDKTRTGRMDIFGFSALWEFIQRWRGLFQQFDRDRSGFISGTELHQALAQMGYNLSPQFSETLVRRFTVQGGRPGIQLDRFIQVCTQLQSMTQAFREKDTGMTGHIRLNYEDFISGAITRLM</sequence>
<keyword evidence="5" id="KW-0963">Cytoplasm</keyword>
<dbReference type="InterPro" id="IPR000500">
    <property type="entry name" value="Connexin"/>
</dbReference>
<dbReference type="GO" id="GO:0005243">
    <property type="term" value="F:gap junction channel activity"/>
    <property type="evidence" value="ECO:0007669"/>
    <property type="project" value="TreeGrafter"/>
</dbReference>
<dbReference type="SMART" id="SM00037">
    <property type="entry name" value="CNX"/>
    <property type="match status" value="1"/>
</dbReference>
<evidence type="ECO:0000256" key="15">
    <source>
        <dbReference type="ARBA" id="ARBA00023329"/>
    </source>
</evidence>
<feature type="transmembrane region" description="Helical" evidence="18">
    <location>
        <begin position="232"/>
        <end position="251"/>
    </location>
</feature>
<evidence type="ECO:0000256" key="14">
    <source>
        <dbReference type="ARBA" id="ARBA00023136"/>
    </source>
</evidence>
<dbReference type="InterPro" id="IPR011992">
    <property type="entry name" value="EF-hand-dom_pair"/>
</dbReference>
<dbReference type="PROSITE" id="PS00407">
    <property type="entry name" value="CONNEXINS_1"/>
    <property type="match status" value="1"/>
</dbReference>
<dbReference type="EMBL" id="JAAKFY010000026">
    <property type="protein sequence ID" value="KAF3833638.1"/>
    <property type="molecule type" value="Genomic_DNA"/>
</dbReference>
<evidence type="ECO:0000256" key="8">
    <source>
        <dbReference type="ARBA" id="ARBA00022737"/>
    </source>
</evidence>
<dbReference type="GO" id="GO:0012507">
    <property type="term" value="C:ER to Golgi transport vesicle membrane"/>
    <property type="evidence" value="ECO:0007669"/>
    <property type="project" value="UniProtKB-SubCell"/>
</dbReference>
<evidence type="ECO:0000256" key="18">
    <source>
        <dbReference type="SAM" id="Phobius"/>
    </source>
</evidence>
<feature type="transmembrane region" description="Helical" evidence="18">
    <location>
        <begin position="339"/>
        <end position="364"/>
    </location>
</feature>
<evidence type="ECO:0000256" key="10">
    <source>
        <dbReference type="ARBA" id="ARBA00022837"/>
    </source>
</evidence>
<evidence type="ECO:0000256" key="4">
    <source>
        <dbReference type="ARBA" id="ARBA00022475"/>
    </source>
</evidence>
<dbReference type="CDD" id="cd16184">
    <property type="entry name" value="EFh_PEF_peflin"/>
    <property type="match status" value="1"/>
</dbReference>
<dbReference type="FunFam" id="1.10.238.10:FF:000139">
    <property type="entry name" value="Peflin isoform 1"/>
    <property type="match status" value="1"/>
</dbReference>
<protein>
    <recommendedName>
        <fullName evidence="17">Gap junction protein</fullName>
    </recommendedName>
</protein>
<evidence type="ECO:0000313" key="21">
    <source>
        <dbReference type="Proteomes" id="UP000518266"/>
    </source>
</evidence>
<keyword evidence="7" id="KW-0479">Metal-binding</keyword>
<keyword evidence="15" id="KW-0968">Cytoplasmic vesicle</keyword>
<evidence type="ECO:0000256" key="16">
    <source>
        <dbReference type="ARBA" id="ARBA00037873"/>
    </source>
</evidence>
<dbReference type="GO" id="GO:0005783">
    <property type="term" value="C:endoplasmic reticulum"/>
    <property type="evidence" value="ECO:0007669"/>
    <property type="project" value="UniProtKB-SubCell"/>
</dbReference>
<dbReference type="Proteomes" id="UP000518266">
    <property type="component" value="Unassembled WGS sequence"/>
</dbReference>
<dbReference type="InterPro" id="IPR017990">
    <property type="entry name" value="Connexin_CS"/>
</dbReference>
<comment type="similarity">
    <text evidence="17">Belongs to the connexin family.</text>
</comment>
<evidence type="ECO:0000256" key="2">
    <source>
        <dbReference type="ARBA" id="ARBA00004610"/>
    </source>
</evidence>
<keyword evidence="21" id="KW-1185">Reference proteome</keyword>
<evidence type="ECO:0000256" key="13">
    <source>
        <dbReference type="ARBA" id="ARBA00022989"/>
    </source>
</evidence>
<gene>
    <name evidence="20" type="ORF">F7725_024842</name>
</gene>
<comment type="caution">
    <text evidence="20">The sequence shown here is derived from an EMBL/GenBank/DDBJ whole genome shotgun (WGS) entry which is preliminary data.</text>
</comment>
<accession>A0A7J5XB46</accession>
<dbReference type="Gene3D" id="1.10.238.10">
    <property type="entry name" value="EF-hand"/>
    <property type="match status" value="1"/>
</dbReference>
<proteinExistence type="inferred from homology"/>
<reference evidence="20 21" key="1">
    <citation type="submission" date="2020-03" db="EMBL/GenBank/DDBJ databases">
        <title>Dissostichus mawsoni Genome sequencing and assembly.</title>
        <authorList>
            <person name="Park H."/>
        </authorList>
    </citation>
    <scope>NUCLEOTIDE SEQUENCE [LARGE SCALE GENOMIC DNA]</scope>
    <source>
        <strain evidence="20">DM0001</strain>
        <tissue evidence="20">Muscle</tissue>
    </source>
</reference>
<dbReference type="SMART" id="SM01089">
    <property type="entry name" value="Connexin_CCC"/>
    <property type="match status" value="1"/>
</dbReference>